<comment type="caution">
    <text evidence="2">The sequence shown here is derived from an EMBL/GenBank/DDBJ whole genome shotgun (WGS) entry which is preliminary data.</text>
</comment>
<protein>
    <submittedName>
        <fullName evidence="2">Craniofacial development protein 2</fullName>
    </submittedName>
</protein>
<accession>A0AAV3Y8W7</accession>
<name>A0AAV3Y8W7_9GAST</name>
<dbReference type="Proteomes" id="UP000735302">
    <property type="component" value="Unassembled WGS sequence"/>
</dbReference>
<reference evidence="2 3" key="1">
    <citation type="journal article" date="2021" name="Elife">
        <title>Chloroplast acquisition without the gene transfer in kleptoplastic sea slugs, Plakobranchus ocellatus.</title>
        <authorList>
            <person name="Maeda T."/>
            <person name="Takahashi S."/>
            <person name="Yoshida T."/>
            <person name="Shimamura S."/>
            <person name="Takaki Y."/>
            <person name="Nagai Y."/>
            <person name="Toyoda A."/>
            <person name="Suzuki Y."/>
            <person name="Arimoto A."/>
            <person name="Ishii H."/>
            <person name="Satoh N."/>
            <person name="Nishiyama T."/>
            <person name="Hasebe M."/>
            <person name="Maruyama T."/>
            <person name="Minagawa J."/>
            <person name="Obokata J."/>
            <person name="Shigenobu S."/>
        </authorList>
    </citation>
    <scope>NUCLEOTIDE SEQUENCE [LARGE SCALE GENOMIC DNA]</scope>
</reference>
<dbReference type="EMBL" id="BLXT01000641">
    <property type="protein sequence ID" value="GFN79244.1"/>
    <property type="molecule type" value="Genomic_DNA"/>
</dbReference>
<proteinExistence type="predicted"/>
<gene>
    <name evidence="2" type="ORF">PoB_000575000</name>
</gene>
<evidence type="ECO:0000313" key="3">
    <source>
        <dbReference type="Proteomes" id="UP000735302"/>
    </source>
</evidence>
<sequence length="173" mass="19153">MYGHLKIIFKPKCNLASKGEKIKQVTKFKDLGYLITSDDRCTSEISKRKAMAEDTFQKMKPILANRNISSTQAPPRSHPGPTQAPPRSQPGATQVQPGITEVPARLHPDPSEASHNSDAGPTQAPFRLHPGSIQALPKSQPDLLSTVTTCQPYRLSKAKNFKVKDIRRLYNLI</sequence>
<dbReference type="AlphaFoldDB" id="A0AAV3Y8W7"/>
<evidence type="ECO:0000256" key="1">
    <source>
        <dbReference type="SAM" id="MobiDB-lite"/>
    </source>
</evidence>
<feature type="compositionally biased region" description="Pro residues" evidence="1">
    <location>
        <begin position="76"/>
        <end position="88"/>
    </location>
</feature>
<evidence type="ECO:0000313" key="2">
    <source>
        <dbReference type="EMBL" id="GFN79244.1"/>
    </source>
</evidence>
<organism evidence="2 3">
    <name type="scientific">Plakobranchus ocellatus</name>
    <dbReference type="NCBI Taxonomy" id="259542"/>
    <lineage>
        <taxon>Eukaryota</taxon>
        <taxon>Metazoa</taxon>
        <taxon>Spiralia</taxon>
        <taxon>Lophotrochozoa</taxon>
        <taxon>Mollusca</taxon>
        <taxon>Gastropoda</taxon>
        <taxon>Heterobranchia</taxon>
        <taxon>Euthyneura</taxon>
        <taxon>Panpulmonata</taxon>
        <taxon>Sacoglossa</taxon>
        <taxon>Placobranchoidea</taxon>
        <taxon>Plakobranchidae</taxon>
        <taxon>Plakobranchus</taxon>
    </lineage>
</organism>
<feature type="region of interest" description="Disordered" evidence="1">
    <location>
        <begin position="64"/>
        <end position="138"/>
    </location>
</feature>
<keyword evidence="3" id="KW-1185">Reference proteome</keyword>